<gene>
    <name evidence="1" type="ORF">LCGC14_3009680</name>
</gene>
<reference evidence="1" key="1">
    <citation type="journal article" date="2015" name="Nature">
        <title>Complex archaea that bridge the gap between prokaryotes and eukaryotes.</title>
        <authorList>
            <person name="Spang A."/>
            <person name="Saw J.H."/>
            <person name="Jorgensen S.L."/>
            <person name="Zaremba-Niedzwiedzka K."/>
            <person name="Martijn J."/>
            <person name="Lind A.E."/>
            <person name="van Eijk R."/>
            <person name="Schleper C."/>
            <person name="Guy L."/>
            <person name="Ettema T.J."/>
        </authorList>
    </citation>
    <scope>NUCLEOTIDE SEQUENCE</scope>
</reference>
<sequence length="195" mass="22424">MTLKDALKERKTTMKQKVNEGFWEVRIDVEVVEPVHIIEYVKASSGLEAQALALKQFEKRTPVLVHDRANREWNDDSRHKMQHLHVTSTSPRKKFVLSELQREILRGLLKGKYLIYNRRWHLIDTTTKDSWGRCDSESVSSTSIDSLFQKGLLTDLVTSNMSDTEVDVQTALGSMPDLEAYTIDKEVIKTLGIHI</sequence>
<proteinExistence type="predicted"/>
<dbReference type="AlphaFoldDB" id="A0A0F8WYI7"/>
<dbReference type="EMBL" id="LAZR01062260">
    <property type="protein sequence ID" value="KKK61902.1"/>
    <property type="molecule type" value="Genomic_DNA"/>
</dbReference>
<organism evidence="1">
    <name type="scientific">marine sediment metagenome</name>
    <dbReference type="NCBI Taxonomy" id="412755"/>
    <lineage>
        <taxon>unclassified sequences</taxon>
        <taxon>metagenomes</taxon>
        <taxon>ecological metagenomes</taxon>
    </lineage>
</organism>
<name>A0A0F8WYI7_9ZZZZ</name>
<protein>
    <submittedName>
        <fullName evidence="1">Uncharacterized protein</fullName>
    </submittedName>
</protein>
<evidence type="ECO:0000313" key="1">
    <source>
        <dbReference type="EMBL" id="KKK61902.1"/>
    </source>
</evidence>
<accession>A0A0F8WYI7</accession>
<comment type="caution">
    <text evidence="1">The sequence shown here is derived from an EMBL/GenBank/DDBJ whole genome shotgun (WGS) entry which is preliminary data.</text>
</comment>